<sequence>MTAVPTPRPPLDRSRLVATAPRWRVEVVDRAGSTNRLVGDRARAGERPGLVVVAEHQTAGRGRLDRTWETPARVALTFSVLLRPDVPLGRWPWLPLLAGVACDEALASPAAAADVGLKWPNDVLVGGRKLGGILTELVETPTGPAAVLGIGLNVATAATDLPVPTATSLAVEGYDVDRTDLLLDLLDALARWLDDWAGADGVARLRAAYQQRCATVGQQVRVDLPGGRVLDGTAERVDDHGRLVVDGVPVAAGDVVHTRSVP</sequence>
<accession>A0ABW0BFQ4</accession>
<dbReference type="Gene3D" id="3.30.930.10">
    <property type="entry name" value="Bira Bifunctional Protein, Domain 2"/>
    <property type="match status" value="1"/>
</dbReference>
<dbReference type="InterPro" id="IPR003142">
    <property type="entry name" value="BPL_C"/>
</dbReference>
<keyword evidence="2" id="KW-0092">Biotin</keyword>
<keyword evidence="6" id="KW-1185">Reference proteome</keyword>
<dbReference type="InterPro" id="IPR004408">
    <property type="entry name" value="Biotin_CoA_COase_ligase"/>
</dbReference>
<organism evidence="5 6">
    <name type="scientific">Nocardioides taihuensis</name>
    <dbReference type="NCBI Taxonomy" id="1835606"/>
    <lineage>
        <taxon>Bacteria</taxon>
        <taxon>Bacillati</taxon>
        <taxon>Actinomycetota</taxon>
        <taxon>Actinomycetes</taxon>
        <taxon>Propionibacteriales</taxon>
        <taxon>Nocardioidaceae</taxon>
        <taxon>Nocardioides</taxon>
    </lineage>
</organism>
<dbReference type="SUPFAM" id="SSF55681">
    <property type="entry name" value="Class II aaRS and biotin synthetases"/>
    <property type="match status" value="1"/>
</dbReference>
<evidence type="ECO:0000256" key="3">
    <source>
        <dbReference type="ARBA" id="ARBA00024227"/>
    </source>
</evidence>
<dbReference type="NCBIfam" id="TIGR00121">
    <property type="entry name" value="birA_ligase"/>
    <property type="match status" value="1"/>
</dbReference>
<dbReference type="Pfam" id="PF02237">
    <property type="entry name" value="BPL_C"/>
    <property type="match status" value="1"/>
</dbReference>
<evidence type="ECO:0000256" key="1">
    <source>
        <dbReference type="ARBA" id="ARBA00022598"/>
    </source>
</evidence>
<name>A0ABW0BFQ4_9ACTN</name>
<dbReference type="GO" id="GO:0004077">
    <property type="term" value="F:biotin--[biotin carboxyl-carrier protein] ligase activity"/>
    <property type="evidence" value="ECO:0007669"/>
    <property type="project" value="UniProtKB-EC"/>
</dbReference>
<dbReference type="PANTHER" id="PTHR12835">
    <property type="entry name" value="BIOTIN PROTEIN LIGASE"/>
    <property type="match status" value="1"/>
</dbReference>
<dbReference type="PANTHER" id="PTHR12835:SF5">
    <property type="entry name" value="BIOTIN--PROTEIN LIGASE"/>
    <property type="match status" value="1"/>
</dbReference>
<comment type="caution">
    <text evidence="5">The sequence shown here is derived from an EMBL/GenBank/DDBJ whole genome shotgun (WGS) entry which is preliminary data.</text>
</comment>
<dbReference type="InterPro" id="IPR045864">
    <property type="entry name" value="aa-tRNA-synth_II/BPL/LPL"/>
</dbReference>
<dbReference type="Proteomes" id="UP001596087">
    <property type="component" value="Unassembled WGS sequence"/>
</dbReference>
<dbReference type="Pfam" id="PF03099">
    <property type="entry name" value="BPL_LplA_LipB"/>
    <property type="match status" value="1"/>
</dbReference>
<dbReference type="EMBL" id="JBHSKD010000004">
    <property type="protein sequence ID" value="MFC5176125.1"/>
    <property type="molecule type" value="Genomic_DNA"/>
</dbReference>
<evidence type="ECO:0000259" key="4">
    <source>
        <dbReference type="PROSITE" id="PS51733"/>
    </source>
</evidence>
<dbReference type="InterPro" id="IPR004143">
    <property type="entry name" value="BPL_LPL_catalytic"/>
</dbReference>
<dbReference type="Gene3D" id="2.30.30.100">
    <property type="match status" value="1"/>
</dbReference>
<keyword evidence="1 5" id="KW-0436">Ligase</keyword>
<dbReference type="EC" id="6.3.4.15" evidence="3"/>
<protein>
    <recommendedName>
        <fullName evidence="3">biotin--[biotin carboxyl-carrier protein] ligase</fullName>
        <ecNumber evidence="3">6.3.4.15</ecNumber>
    </recommendedName>
</protein>
<dbReference type="RefSeq" id="WP_378587960.1">
    <property type="nucleotide sequence ID" value="NZ_JBHSKD010000004.1"/>
</dbReference>
<evidence type="ECO:0000313" key="5">
    <source>
        <dbReference type="EMBL" id="MFC5176125.1"/>
    </source>
</evidence>
<feature type="domain" description="BPL/LPL catalytic" evidence="4">
    <location>
        <begin position="9"/>
        <end position="197"/>
    </location>
</feature>
<dbReference type="CDD" id="cd16442">
    <property type="entry name" value="BPL"/>
    <property type="match status" value="1"/>
</dbReference>
<proteinExistence type="predicted"/>
<reference evidence="6" key="1">
    <citation type="journal article" date="2019" name="Int. J. Syst. Evol. Microbiol.">
        <title>The Global Catalogue of Microorganisms (GCM) 10K type strain sequencing project: providing services to taxonomists for standard genome sequencing and annotation.</title>
        <authorList>
            <consortium name="The Broad Institute Genomics Platform"/>
            <consortium name="The Broad Institute Genome Sequencing Center for Infectious Disease"/>
            <person name="Wu L."/>
            <person name="Ma J."/>
        </authorList>
    </citation>
    <scope>NUCLEOTIDE SEQUENCE [LARGE SCALE GENOMIC DNA]</scope>
    <source>
        <strain evidence="6">DFY41</strain>
    </source>
</reference>
<evidence type="ECO:0000256" key="2">
    <source>
        <dbReference type="ARBA" id="ARBA00023267"/>
    </source>
</evidence>
<gene>
    <name evidence="5" type="ORF">ACFPGP_05535</name>
</gene>
<dbReference type="PROSITE" id="PS51733">
    <property type="entry name" value="BPL_LPL_CATALYTIC"/>
    <property type="match status" value="1"/>
</dbReference>
<evidence type="ECO:0000313" key="6">
    <source>
        <dbReference type="Proteomes" id="UP001596087"/>
    </source>
</evidence>